<dbReference type="InterPro" id="IPR001969">
    <property type="entry name" value="Aspartic_peptidase_AS"/>
</dbReference>
<name>A0A0P0NXT7_9CAUL</name>
<dbReference type="PROSITE" id="PS00141">
    <property type="entry name" value="ASP_PROTEASE"/>
    <property type="match status" value="2"/>
</dbReference>
<dbReference type="CDD" id="cd05483">
    <property type="entry name" value="retropepsin_like_bacteria"/>
    <property type="match status" value="1"/>
</dbReference>
<evidence type="ECO:0000313" key="5">
    <source>
        <dbReference type="Proteomes" id="UP000056905"/>
    </source>
</evidence>
<accession>A0A0P0NXT7</accession>
<dbReference type="OrthoDB" id="107347at2"/>
<sequence>MMDSTITRRGLAGLAAAMVAAPALALEPNTPQASSGEPLRYLDPARRLTVQVMLNGQGPFHMMVDTGANSSVISIETADRLGLARGVPVEMHGIAGVQTVDTVVIDTLQMGRRVRRQMTVSIVAERHLGAAGLLGLDWLGASNLMLNYGQRRMAVGEPLPLPDDRTVVVKTRTRSGLTLIDASMPSQKLVALLDSGSTTTVGNLALLRAAQARRAILGAVYDIELLSATGQTLPGRLAVLSRLTLGKMTLINVPVVVAAVHTFDYWGLSDEPAILIGSDILQKFETVALDFKRREVRFKIADRG</sequence>
<dbReference type="PROSITE" id="PS50175">
    <property type="entry name" value="ASP_PROT_RETROV"/>
    <property type="match status" value="1"/>
</dbReference>
<proteinExistence type="predicted"/>
<keyword evidence="1" id="KW-0378">Hydrolase</keyword>
<dbReference type="STRING" id="69395.AQ619_05895"/>
<dbReference type="Proteomes" id="UP000056905">
    <property type="component" value="Chromosome"/>
</dbReference>
<evidence type="ECO:0000256" key="1">
    <source>
        <dbReference type="ARBA" id="ARBA00022801"/>
    </source>
</evidence>
<dbReference type="EMBL" id="CP013002">
    <property type="protein sequence ID" value="ALL12921.1"/>
    <property type="molecule type" value="Genomic_DNA"/>
</dbReference>
<protein>
    <recommendedName>
        <fullName evidence="3">Peptidase A2 domain-containing protein</fullName>
    </recommendedName>
</protein>
<feature type="signal peptide" evidence="2">
    <location>
        <begin position="1"/>
        <end position="25"/>
    </location>
</feature>
<dbReference type="Pfam" id="PF13975">
    <property type="entry name" value="gag-asp_proteas"/>
    <property type="match status" value="1"/>
</dbReference>
<dbReference type="InterPro" id="IPR001995">
    <property type="entry name" value="Peptidase_A2_cat"/>
</dbReference>
<dbReference type="InterPro" id="IPR021109">
    <property type="entry name" value="Peptidase_aspartic_dom_sf"/>
</dbReference>
<dbReference type="RefSeq" id="WP_062145413.1">
    <property type="nucleotide sequence ID" value="NZ_CP013002.1"/>
</dbReference>
<dbReference type="PROSITE" id="PS51318">
    <property type="entry name" value="TAT"/>
    <property type="match status" value="1"/>
</dbReference>
<dbReference type="KEGG" id="chq:AQ619_05895"/>
<dbReference type="InterPro" id="IPR006311">
    <property type="entry name" value="TAT_signal"/>
</dbReference>
<feature type="domain" description="Peptidase A2" evidence="3">
    <location>
        <begin position="60"/>
        <end position="138"/>
    </location>
</feature>
<keyword evidence="5" id="KW-1185">Reference proteome</keyword>
<organism evidence="4 5">
    <name type="scientific">Caulobacter henricii</name>
    <dbReference type="NCBI Taxonomy" id="69395"/>
    <lineage>
        <taxon>Bacteria</taxon>
        <taxon>Pseudomonadati</taxon>
        <taxon>Pseudomonadota</taxon>
        <taxon>Alphaproteobacteria</taxon>
        <taxon>Caulobacterales</taxon>
        <taxon>Caulobacteraceae</taxon>
        <taxon>Caulobacter</taxon>
    </lineage>
</organism>
<dbReference type="Gene3D" id="2.40.70.10">
    <property type="entry name" value="Acid Proteases"/>
    <property type="match status" value="2"/>
</dbReference>
<evidence type="ECO:0000256" key="2">
    <source>
        <dbReference type="SAM" id="SignalP"/>
    </source>
</evidence>
<feature type="chain" id="PRO_5006052490" description="Peptidase A2 domain-containing protein" evidence="2">
    <location>
        <begin position="26"/>
        <end position="304"/>
    </location>
</feature>
<evidence type="ECO:0000259" key="3">
    <source>
        <dbReference type="PROSITE" id="PS50175"/>
    </source>
</evidence>
<keyword evidence="2" id="KW-0732">Signal</keyword>
<evidence type="ECO:0000313" key="4">
    <source>
        <dbReference type="EMBL" id="ALL12921.1"/>
    </source>
</evidence>
<dbReference type="InterPro" id="IPR034122">
    <property type="entry name" value="Retropepsin-like_bacterial"/>
</dbReference>
<reference evidence="4 5" key="1">
    <citation type="submission" date="2015-10" db="EMBL/GenBank/DDBJ databases">
        <title>Conservation of the essential genome among Caulobacter and Brevundimonas species.</title>
        <authorList>
            <person name="Scott D."/>
            <person name="Ely B."/>
        </authorList>
    </citation>
    <scope>NUCLEOTIDE SEQUENCE [LARGE SCALE GENOMIC DNA]</scope>
    <source>
        <strain evidence="4 5">CB4</strain>
    </source>
</reference>
<dbReference type="GO" id="GO:0004190">
    <property type="term" value="F:aspartic-type endopeptidase activity"/>
    <property type="evidence" value="ECO:0007669"/>
    <property type="project" value="InterPro"/>
</dbReference>
<dbReference type="SUPFAM" id="SSF50630">
    <property type="entry name" value="Acid proteases"/>
    <property type="match status" value="2"/>
</dbReference>
<dbReference type="GO" id="GO:0006508">
    <property type="term" value="P:proteolysis"/>
    <property type="evidence" value="ECO:0007669"/>
    <property type="project" value="InterPro"/>
</dbReference>
<dbReference type="AlphaFoldDB" id="A0A0P0NXT7"/>
<gene>
    <name evidence="4" type="ORF">AQ619_05895</name>
</gene>
<dbReference type="Pfam" id="PF13650">
    <property type="entry name" value="Asp_protease_2"/>
    <property type="match status" value="1"/>
</dbReference>